<organism evidence="2 3">
    <name type="scientific">Candidatus Daviesbacteria bacterium GW2011_GWB1_41_5</name>
    <dbReference type="NCBI Taxonomy" id="1618429"/>
    <lineage>
        <taxon>Bacteria</taxon>
        <taxon>Candidatus Daviesiibacteriota</taxon>
    </lineage>
</organism>
<dbReference type="Proteomes" id="UP000034753">
    <property type="component" value="Unassembled WGS sequence"/>
</dbReference>
<evidence type="ECO:0000256" key="1">
    <source>
        <dbReference type="SAM" id="Phobius"/>
    </source>
</evidence>
<keyword evidence="1" id="KW-0472">Membrane</keyword>
<reference evidence="2 3" key="1">
    <citation type="journal article" date="2015" name="Nature">
        <title>rRNA introns, odd ribosomes, and small enigmatic genomes across a large radiation of phyla.</title>
        <authorList>
            <person name="Brown C.T."/>
            <person name="Hug L.A."/>
            <person name="Thomas B.C."/>
            <person name="Sharon I."/>
            <person name="Castelle C.J."/>
            <person name="Singh A."/>
            <person name="Wilkins M.J."/>
            <person name="Williams K.H."/>
            <person name="Banfield J.F."/>
        </authorList>
    </citation>
    <scope>NUCLEOTIDE SEQUENCE [LARGE SCALE GENOMIC DNA]</scope>
</reference>
<proteinExistence type="predicted"/>
<comment type="caution">
    <text evidence="2">The sequence shown here is derived from an EMBL/GenBank/DDBJ whole genome shotgun (WGS) entry which is preliminary data.</text>
</comment>
<feature type="transmembrane region" description="Helical" evidence="1">
    <location>
        <begin position="90"/>
        <end position="108"/>
    </location>
</feature>
<keyword evidence="1" id="KW-0812">Transmembrane</keyword>
<evidence type="ECO:0000313" key="3">
    <source>
        <dbReference type="Proteomes" id="UP000034753"/>
    </source>
</evidence>
<accession>A0A0G0WM19</accession>
<sequence length="216" mass="24037">MRKTLLFFCFITATLMVFGMFISATSYIQLVVAVVTYPLLVYFAFVIFPRKNFSHISPAATVAVHLPLIEEKTESERVEGIGIADIDKRVFLKLIGAAGLSLFLFSIINRKAEGLLFRGVQSPALSGKLALEDLDGRKISPAQNQPTDGYRISEVDDNTTGFFGFINAAGAWYVMKQDPETGAFRYARGNSDFPGNWANRGKLNYDYFNNVFSKNS</sequence>
<keyword evidence="1" id="KW-1133">Transmembrane helix</keyword>
<protein>
    <submittedName>
        <fullName evidence="2">Uncharacterized protein</fullName>
    </submittedName>
</protein>
<dbReference type="AlphaFoldDB" id="A0A0G0WM19"/>
<name>A0A0G0WM19_9BACT</name>
<feature type="transmembrane region" description="Helical" evidence="1">
    <location>
        <begin position="29"/>
        <end position="48"/>
    </location>
</feature>
<evidence type="ECO:0000313" key="2">
    <source>
        <dbReference type="EMBL" id="KKS13845.1"/>
    </source>
</evidence>
<dbReference type="EMBL" id="LCBN01000015">
    <property type="protein sequence ID" value="KKS13845.1"/>
    <property type="molecule type" value="Genomic_DNA"/>
</dbReference>
<gene>
    <name evidence="2" type="ORF">UU67_C0015G0017</name>
</gene>